<evidence type="ECO:0000313" key="3">
    <source>
        <dbReference type="EMBL" id="GMS92105.1"/>
    </source>
</evidence>
<reference evidence="3" key="1">
    <citation type="submission" date="2023-10" db="EMBL/GenBank/DDBJ databases">
        <title>Genome assembly of Pristionchus species.</title>
        <authorList>
            <person name="Yoshida K."/>
            <person name="Sommer R.J."/>
        </authorList>
    </citation>
    <scope>NUCLEOTIDE SEQUENCE</scope>
    <source>
        <strain evidence="3">RS0144</strain>
    </source>
</reference>
<feature type="transmembrane region" description="Helical" evidence="1">
    <location>
        <begin position="6"/>
        <end position="24"/>
    </location>
</feature>
<gene>
    <name evidence="3" type="ORF">PENTCL1PPCAC_14280</name>
</gene>
<accession>A0AAV5T947</accession>
<keyword evidence="1" id="KW-1133">Transmembrane helix</keyword>
<dbReference type="Gene3D" id="1.20.1070.10">
    <property type="entry name" value="Rhodopsin 7-helix transmembrane proteins"/>
    <property type="match status" value="1"/>
</dbReference>
<dbReference type="AlphaFoldDB" id="A0AAV5T947"/>
<keyword evidence="4" id="KW-1185">Reference proteome</keyword>
<proteinExistence type="predicted"/>
<dbReference type="Proteomes" id="UP001432027">
    <property type="component" value="Unassembled WGS sequence"/>
</dbReference>
<keyword evidence="1" id="KW-0472">Membrane</keyword>
<evidence type="ECO:0000259" key="2">
    <source>
        <dbReference type="Pfam" id="PF10328"/>
    </source>
</evidence>
<feature type="transmembrane region" description="Helical" evidence="1">
    <location>
        <begin position="36"/>
        <end position="55"/>
    </location>
</feature>
<name>A0AAV5T947_9BILA</name>
<feature type="transmembrane region" description="Helical" evidence="1">
    <location>
        <begin position="239"/>
        <end position="260"/>
    </location>
</feature>
<feature type="transmembrane region" description="Helical" evidence="1">
    <location>
        <begin position="156"/>
        <end position="179"/>
    </location>
</feature>
<protein>
    <recommendedName>
        <fullName evidence="2">7TM GPCR serpentine receptor class x (Srx) domain-containing protein</fullName>
    </recommendedName>
</protein>
<feature type="domain" description="7TM GPCR serpentine receptor class x (Srx)" evidence="2">
    <location>
        <begin position="1"/>
        <end position="261"/>
    </location>
</feature>
<feature type="transmembrane region" description="Helical" evidence="1">
    <location>
        <begin position="207"/>
        <end position="227"/>
    </location>
</feature>
<feature type="non-terminal residue" evidence="3">
    <location>
        <position position="287"/>
    </location>
</feature>
<feature type="transmembrane region" description="Helical" evidence="1">
    <location>
        <begin position="113"/>
        <end position="136"/>
    </location>
</feature>
<dbReference type="PANTHER" id="PTHR23017">
    <property type="entry name" value="SERPENTINE RECEPTOR, CLASS X"/>
    <property type="match status" value="1"/>
</dbReference>
<dbReference type="EMBL" id="BTSX01000004">
    <property type="protein sequence ID" value="GMS92105.1"/>
    <property type="molecule type" value="Genomic_DNA"/>
</dbReference>
<comment type="caution">
    <text evidence="3">The sequence shown here is derived from an EMBL/GenBank/DDBJ whole genome shotgun (WGS) entry which is preliminary data.</text>
</comment>
<dbReference type="Pfam" id="PF10328">
    <property type="entry name" value="7TM_GPCR_Srx"/>
    <property type="match status" value="1"/>
</dbReference>
<sequence length="287" mass="33079">FQVGLAGIILNSTGVILTFRVRSLCTSFGRLTAVHLSADCAILAIFTFWCAPMTYFSYQDHDSLISRKMGQLSLYFWFVTLYSQLFIALNRFTLLFCPRIYMEFFQCRTSSLILLYNLICVGHICVYFGEGCDFYYNAETYFWEFAETPCESAISFWLDLVYGCVTSYVLLLIDVICVANMRMNASKLANPVSANERKIRSDREWRFLAQACCTELLFSFMLISFHVVSRYVSGLWPTFFSTSLIWKLSHLGNGIILFAFNQELRRAILQPKMLFSFSTITDTKAKT</sequence>
<feature type="transmembrane region" description="Helical" evidence="1">
    <location>
        <begin position="75"/>
        <end position="101"/>
    </location>
</feature>
<organism evidence="3 4">
    <name type="scientific">Pristionchus entomophagus</name>
    <dbReference type="NCBI Taxonomy" id="358040"/>
    <lineage>
        <taxon>Eukaryota</taxon>
        <taxon>Metazoa</taxon>
        <taxon>Ecdysozoa</taxon>
        <taxon>Nematoda</taxon>
        <taxon>Chromadorea</taxon>
        <taxon>Rhabditida</taxon>
        <taxon>Rhabditina</taxon>
        <taxon>Diplogasteromorpha</taxon>
        <taxon>Diplogasteroidea</taxon>
        <taxon>Neodiplogasteridae</taxon>
        <taxon>Pristionchus</taxon>
    </lineage>
</organism>
<evidence type="ECO:0000313" key="4">
    <source>
        <dbReference type="Proteomes" id="UP001432027"/>
    </source>
</evidence>
<dbReference type="InterPro" id="IPR019430">
    <property type="entry name" value="7TM_GPCR_serpentine_rcpt_Srx"/>
</dbReference>
<dbReference type="SUPFAM" id="SSF81321">
    <property type="entry name" value="Family A G protein-coupled receptor-like"/>
    <property type="match status" value="1"/>
</dbReference>
<evidence type="ECO:0000256" key="1">
    <source>
        <dbReference type="SAM" id="Phobius"/>
    </source>
</evidence>
<feature type="non-terminal residue" evidence="3">
    <location>
        <position position="1"/>
    </location>
</feature>
<dbReference type="PANTHER" id="PTHR23017:SF3">
    <property type="entry name" value="G-PROTEIN COUPLED RECEPTORS FAMILY 1 PROFILE DOMAIN-CONTAINING PROTEIN"/>
    <property type="match status" value="1"/>
</dbReference>
<keyword evidence="1" id="KW-0812">Transmembrane</keyword>